<evidence type="ECO:0000256" key="1">
    <source>
        <dbReference type="SAM" id="Phobius"/>
    </source>
</evidence>
<feature type="transmembrane region" description="Helical" evidence="1">
    <location>
        <begin position="25"/>
        <end position="47"/>
    </location>
</feature>
<dbReference type="RefSeq" id="WP_355396620.1">
    <property type="nucleotide sequence ID" value="NZ_JBEXPZ010000016.1"/>
</dbReference>
<comment type="caution">
    <text evidence="2">The sequence shown here is derived from an EMBL/GenBank/DDBJ whole genome shotgun (WGS) entry which is preliminary data.</text>
</comment>
<keyword evidence="1" id="KW-0472">Membrane</keyword>
<sequence>MHPSQPYATPTPMAFAPSPRRRAPLIAALAVGVVFGGGGVGTAWILFGSDGGSGSDAAADAIAACGALDRLDESNSAAEGAAGDISIRQWAAAQLLAESAAAGDPTYKPLSTALANSRTYFDETLDVGGEVKAELTKARRICDDL</sequence>
<keyword evidence="1" id="KW-1133">Transmembrane helix</keyword>
<protein>
    <recommendedName>
        <fullName evidence="4">Metalloprotease</fullName>
    </recommendedName>
</protein>
<accession>A0ABV2UVN5</accession>
<name>A0ABV2UVN5_9ACTN</name>
<dbReference type="EMBL" id="JBEXPZ010000016">
    <property type="protein sequence ID" value="MET9845628.1"/>
    <property type="molecule type" value="Genomic_DNA"/>
</dbReference>
<proteinExistence type="predicted"/>
<organism evidence="2 3">
    <name type="scientific">Streptomyces ossamyceticus</name>
    <dbReference type="NCBI Taxonomy" id="249581"/>
    <lineage>
        <taxon>Bacteria</taxon>
        <taxon>Bacillati</taxon>
        <taxon>Actinomycetota</taxon>
        <taxon>Actinomycetes</taxon>
        <taxon>Kitasatosporales</taxon>
        <taxon>Streptomycetaceae</taxon>
        <taxon>Streptomyces</taxon>
    </lineage>
</organism>
<keyword evidence="3" id="KW-1185">Reference proteome</keyword>
<evidence type="ECO:0008006" key="4">
    <source>
        <dbReference type="Google" id="ProtNLM"/>
    </source>
</evidence>
<gene>
    <name evidence="2" type="ORF">ABZZ21_13790</name>
</gene>
<reference evidence="2 3" key="1">
    <citation type="submission" date="2024-06" db="EMBL/GenBank/DDBJ databases">
        <title>The Natural Products Discovery Center: Release of the First 8490 Sequenced Strains for Exploring Actinobacteria Biosynthetic Diversity.</title>
        <authorList>
            <person name="Kalkreuter E."/>
            <person name="Kautsar S.A."/>
            <person name="Yang D."/>
            <person name="Bader C.D."/>
            <person name="Teijaro C.N."/>
            <person name="Fluegel L."/>
            <person name="Davis C.M."/>
            <person name="Simpson J.R."/>
            <person name="Lauterbach L."/>
            <person name="Steele A.D."/>
            <person name="Gui C."/>
            <person name="Meng S."/>
            <person name="Li G."/>
            <person name="Viehrig K."/>
            <person name="Ye F."/>
            <person name="Su P."/>
            <person name="Kiefer A.F."/>
            <person name="Nichols A."/>
            <person name="Cepeda A.J."/>
            <person name="Yan W."/>
            <person name="Fan B."/>
            <person name="Jiang Y."/>
            <person name="Adhikari A."/>
            <person name="Zheng C.-J."/>
            <person name="Schuster L."/>
            <person name="Cowan T.M."/>
            <person name="Smanski M.J."/>
            <person name="Chevrette M.G."/>
            <person name="De Carvalho L.P.S."/>
            <person name="Shen B."/>
        </authorList>
    </citation>
    <scope>NUCLEOTIDE SEQUENCE [LARGE SCALE GENOMIC DNA]</scope>
    <source>
        <strain evidence="2 3">NPDC006434</strain>
    </source>
</reference>
<evidence type="ECO:0000313" key="2">
    <source>
        <dbReference type="EMBL" id="MET9845628.1"/>
    </source>
</evidence>
<dbReference type="Proteomes" id="UP001550210">
    <property type="component" value="Unassembled WGS sequence"/>
</dbReference>
<keyword evidence="1" id="KW-0812">Transmembrane</keyword>
<evidence type="ECO:0000313" key="3">
    <source>
        <dbReference type="Proteomes" id="UP001550210"/>
    </source>
</evidence>